<name>D1PX69_9BACT</name>
<protein>
    <recommendedName>
        <fullName evidence="2">Uncharacterized protein YyaB-like PH domain-containing protein</fullName>
    </recommendedName>
</protein>
<dbReference type="Pfam" id="PF06713">
    <property type="entry name" value="bPH_4"/>
    <property type="match status" value="1"/>
</dbReference>
<dbReference type="eggNOG" id="ENOG5033MG3">
    <property type="taxonomic scope" value="Bacteria"/>
</dbReference>
<comment type="caution">
    <text evidence="3">The sequence shown here is derived from an EMBL/GenBank/DDBJ whole genome shotgun (WGS) entry which is preliminary data.</text>
</comment>
<dbReference type="GO" id="GO:0030153">
    <property type="term" value="P:bacteriocin immunity"/>
    <property type="evidence" value="ECO:0007669"/>
    <property type="project" value="InterPro"/>
</dbReference>
<feature type="domain" description="Uncharacterized protein YyaB-like PH" evidence="2">
    <location>
        <begin position="54"/>
        <end position="123"/>
    </location>
</feature>
<evidence type="ECO:0000259" key="2">
    <source>
        <dbReference type="Pfam" id="PF06713"/>
    </source>
</evidence>
<keyword evidence="1" id="KW-1133">Transmembrane helix</keyword>
<sequence length="139" mass="15765">MIRTFHHRFTLGSKCGAILLALLAIYLFWVQAIIAGCILIVLHVLFIERVLHSEYVFNDDTLTIYRGRFSKTRTIRLADIKSCRPVKTALGMGHFLLLGLANQQYVAVEPRQEASFVKHLQNRIATLSISEAHDNADEV</sequence>
<keyword evidence="1" id="KW-0812">Transmembrane</keyword>
<evidence type="ECO:0000313" key="4">
    <source>
        <dbReference type="Proteomes" id="UP000003160"/>
    </source>
</evidence>
<evidence type="ECO:0000313" key="3">
    <source>
        <dbReference type="EMBL" id="EFA44029.1"/>
    </source>
</evidence>
<evidence type="ECO:0000256" key="1">
    <source>
        <dbReference type="SAM" id="Phobius"/>
    </source>
</evidence>
<dbReference type="Proteomes" id="UP000003160">
    <property type="component" value="Unassembled WGS sequence"/>
</dbReference>
<feature type="transmembrane region" description="Helical" evidence="1">
    <location>
        <begin position="20"/>
        <end position="46"/>
    </location>
</feature>
<dbReference type="RefSeq" id="WP_007173657.1">
    <property type="nucleotide sequence ID" value="NZ_GG704781.1"/>
</dbReference>
<reference evidence="3 4" key="1">
    <citation type="submission" date="2009-10" db="EMBL/GenBank/DDBJ databases">
        <authorList>
            <person name="Qin X."/>
            <person name="Bachman B."/>
            <person name="Battles P."/>
            <person name="Bell A."/>
            <person name="Bess C."/>
            <person name="Bickham C."/>
            <person name="Chaboub L."/>
            <person name="Chen D."/>
            <person name="Coyle M."/>
            <person name="Deiros D.R."/>
            <person name="Dinh H."/>
            <person name="Forbes L."/>
            <person name="Fowler G."/>
            <person name="Francisco L."/>
            <person name="Fu Q."/>
            <person name="Gubbala S."/>
            <person name="Hale W."/>
            <person name="Han Y."/>
            <person name="Hemphill L."/>
            <person name="Highlander S.K."/>
            <person name="Hirani K."/>
            <person name="Hogues M."/>
            <person name="Jackson L."/>
            <person name="Jakkamsetti A."/>
            <person name="Javaid M."/>
            <person name="Jiang H."/>
            <person name="Korchina V."/>
            <person name="Kovar C."/>
            <person name="Lara F."/>
            <person name="Lee S."/>
            <person name="Mata R."/>
            <person name="Mathew T."/>
            <person name="Moen C."/>
            <person name="Morales K."/>
            <person name="Munidasa M."/>
            <person name="Nazareth L."/>
            <person name="Ngo R."/>
            <person name="Nguyen L."/>
            <person name="Okwuonu G."/>
            <person name="Ongeri F."/>
            <person name="Patil S."/>
            <person name="Petrosino J."/>
            <person name="Pham C."/>
            <person name="Pham P."/>
            <person name="Pu L.-L."/>
            <person name="Puazo M."/>
            <person name="Raj R."/>
            <person name="Reid J."/>
            <person name="Rouhana J."/>
            <person name="Saada N."/>
            <person name="Shang Y."/>
            <person name="Simmons D."/>
            <person name="Thornton R."/>
            <person name="Warren J."/>
            <person name="Weissenberger G."/>
            <person name="Zhang J."/>
            <person name="Zhang L."/>
            <person name="Zhou C."/>
            <person name="Zhu D."/>
            <person name="Muzny D."/>
            <person name="Worley K."/>
            <person name="Gibbs R."/>
        </authorList>
    </citation>
    <scope>NUCLEOTIDE SEQUENCE [LARGE SCALE GENOMIC DNA]</scope>
    <source>
        <strain evidence="3 4">DSM 17361</strain>
    </source>
</reference>
<dbReference type="OrthoDB" id="1081386at2"/>
<dbReference type="InterPro" id="IPR009589">
    <property type="entry name" value="PH_YyaB-like"/>
</dbReference>
<dbReference type="HOGENOM" id="CLU_137935_1_0_10"/>
<keyword evidence="4" id="KW-1185">Reference proteome</keyword>
<dbReference type="AlphaFoldDB" id="D1PX69"/>
<dbReference type="EMBL" id="ACKS01000067">
    <property type="protein sequence ID" value="EFA44029.1"/>
    <property type="molecule type" value="Genomic_DNA"/>
</dbReference>
<gene>
    <name evidence="3" type="ORF">HMPREF0645_1554</name>
</gene>
<keyword evidence="1" id="KW-0472">Membrane</keyword>
<accession>D1PX69</accession>
<proteinExistence type="predicted"/>
<organism evidence="3 4">
    <name type="scientific">Hallella bergensis DSM 17361</name>
    <dbReference type="NCBI Taxonomy" id="585502"/>
    <lineage>
        <taxon>Bacteria</taxon>
        <taxon>Pseudomonadati</taxon>
        <taxon>Bacteroidota</taxon>
        <taxon>Bacteroidia</taxon>
        <taxon>Bacteroidales</taxon>
        <taxon>Prevotellaceae</taxon>
        <taxon>Hallella</taxon>
    </lineage>
</organism>